<dbReference type="EMBL" id="LSBI01000005">
    <property type="protein sequence ID" value="OAQ89189.1"/>
    <property type="molecule type" value="Genomic_DNA"/>
</dbReference>
<dbReference type="Proteomes" id="UP000078340">
    <property type="component" value="Unassembled WGS sequence"/>
</dbReference>
<evidence type="ECO:0000313" key="4">
    <source>
        <dbReference type="Proteomes" id="UP000078240"/>
    </source>
</evidence>
<comment type="caution">
    <text evidence="2">The sequence shown here is derived from an EMBL/GenBank/DDBJ whole genome shotgun (WGS) entry which is preliminary data.</text>
</comment>
<dbReference type="EMBL" id="LSBH01000002">
    <property type="protein sequence ID" value="OAQ84648.1"/>
    <property type="molecule type" value="Genomic_DNA"/>
</dbReference>
<accession>A0A179H4I5</accession>
<reference evidence="2 4" key="1">
    <citation type="submission" date="2016-01" db="EMBL/GenBank/DDBJ databases">
        <title>Biosynthesis of antibiotic leucinostatins and their inhibition on Phytophthora in bio-control Purpureocillium lilacinum.</title>
        <authorList>
            <person name="Wang G."/>
            <person name="Liu Z."/>
            <person name="Lin R."/>
            <person name="Li E."/>
            <person name="Mao Z."/>
            <person name="Ling J."/>
            <person name="Yin W."/>
            <person name="Xie B."/>
        </authorList>
    </citation>
    <scope>NUCLEOTIDE SEQUENCE [LARGE SCALE GENOMIC DNA]</scope>
    <source>
        <strain evidence="2">PLBJ-1</strain>
        <strain evidence="3">PLFJ-1</strain>
    </source>
</reference>
<evidence type="ECO:0000256" key="1">
    <source>
        <dbReference type="SAM" id="MobiDB-lite"/>
    </source>
</evidence>
<feature type="region of interest" description="Disordered" evidence="1">
    <location>
        <begin position="61"/>
        <end position="107"/>
    </location>
</feature>
<gene>
    <name evidence="2" type="ORF">VFPBJ_03416</name>
    <name evidence="3" type="ORF">VFPFJ_05598</name>
</gene>
<sequence>MTEGGSGESAQEGCQDWRGSHDGRSAMLEEKRNSSRFQEGNSNSPCARICLSFDGCRVSFPKRARQREDGSGDERTARRGSQVHAQKWPSPTMMRPDADTASEEAAAEAEAGGCLPLMCQLM</sequence>
<evidence type="ECO:0000313" key="2">
    <source>
        <dbReference type="EMBL" id="OAQ84648.1"/>
    </source>
</evidence>
<dbReference type="AlphaFoldDB" id="A0A179H4I5"/>
<dbReference type="Proteomes" id="UP000078240">
    <property type="component" value="Unassembled WGS sequence"/>
</dbReference>
<name>A0A179H4I5_PURLI</name>
<feature type="compositionally biased region" description="Basic and acidic residues" evidence="1">
    <location>
        <begin position="66"/>
        <end position="77"/>
    </location>
</feature>
<protein>
    <submittedName>
        <fullName evidence="2">Uncharacterized protein</fullName>
    </submittedName>
</protein>
<feature type="compositionally biased region" description="Polar residues" evidence="1">
    <location>
        <begin position="35"/>
        <end position="45"/>
    </location>
</feature>
<proteinExistence type="predicted"/>
<evidence type="ECO:0000313" key="3">
    <source>
        <dbReference type="EMBL" id="OAQ89189.1"/>
    </source>
</evidence>
<feature type="compositionally biased region" description="Basic and acidic residues" evidence="1">
    <location>
        <begin position="18"/>
        <end position="33"/>
    </location>
</feature>
<feature type="region of interest" description="Disordered" evidence="1">
    <location>
        <begin position="1"/>
        <end position="46"/>
    </location>
</feature>
<organism evidence="2 4">
    <name type="scientific">Purpureocillium lilacinum</name>
    <name type="common">Paecilomyces lilacinus</name>
    <dbReference type="NCBI Taxonomy" id="33203"/>
    <lineage>
        <taxon>Eukaryota</taxon>
        <taxon>Fungi</taxon>
        <taxon>Dikarya</taxon>
        <taxon>Ascomycota</taxon>
        <taxon>Pezizomycotina</taxon>
        <taxon>Sordariomycetes</taxon>
        <taxon>Hypocreomycetidae</taxon>
        <taxon>Hypocreales</taxon>
        <taxon>Ophiocordycipitaceae</taxon>
        <taxon>Purpureocillium</taxon>
    </lineage>
</organism>